<dbReference type="AlphaFoldDB" id="A0A8S3Q2V7"/>
<evidence type="ECO:0000313" key="2">
    <source>
        <dbReference type="Proteomes" id="UP000683360"/>
    </source>
</evidence>
<dbReference type="Proteomes" id="UP000683360">
    <property type="component" value="Unassembled WGS sequence"/>
</dbReference>
<accession>A0A8S3Q2V7</accession>
<sequence length="271" mass="31132">MDLLFDRTSKLTCHKAGGSANYCCSTARPGLLTDILDLTMARCLLVKFGLDVFWYSCLNHQGKTLEDFLNIHKHEIYHLWQFNRTCCECPPSGYSFPTSQRMLDQSNFRQLYNAQTSPCVNHRKRTSPGSMYSICSFAAMPGITVTDINPSVFEMFLLYFCSLRKAVEILVKVRNEDFGHASAGEMTDQEYKRSVTNIENSVMKIASFCNKETYFRAKLQEAKHGTIQYSLYEKYKECLTEIVVRQDEFYKVSMILIGIIGHQVICILCEK</sequence>
<comment type="caution">
    <text evidence="1">The sequence shown here is derived from an EMBL/GenBank/DDBJ whole genome shotgun (WGS) entry which is preliminary data.</text>
</comment>
<protein>
    <submittedName>
        <fullName evidence="1">Uncharacterized protein</fullName>
    </submittedName>
</protein>
<name>A0A8S3Q2V7_MYTED</name>
<dbReference type="EMBL" id="CAJPWZ010000323">
    <property type="protein sequence ID" value="CAG2190324.1"/>
    <property type="molecule type" value="Genomic_DNA"/>
</dbReference>
<keyword evidence="2" id="KW-1185">Reference proteome</keyword>
<dbReference type="OrthoDB" id="10538379at2759"/>
<proteinExistence type="predicted"/>
<gene>
    <name evidence="1" type="ORF">MEDL_5622</name>
</gene>
<reference evidence="1" key="1">
    <citation type="submission" date="2021-03" db="EMBL/GenBank/DDBJ databases">
        <authorList>
            <person name="Bekaert M."/>
        </authorList>
    </citation>
    <scope>NUCLEOTIDE SEQUENCE</scope>
</reference>
<organism evidence="1 2">
    <name type="scientific">Mytilus edulis</name>
    <name type="common">Blue mussel</name>
    <dbReference type="NCBI Taxonomy" id="6550"/>
    <lineage>
        <taxon>Eukaryota</taxon>
        <taxon>Metazoa</taxon>
        <taxon>Spiralia</taxon>
        <taxon>Lophotrochozoa</taxon>
        <taxon>Mollusca</taxon>
        <taxon>Bivalvia</taxon>
        <taxon>Autobranchia</taxon>
        <taxon>Pteriomorphia</taxon>
        <taxon>Mytilida</taxon>
        <taxon>Mytiloidea</taxon>
        <taxon>Mytilidae</taxon>
        <taxon>Mytilinae</taxon>
        <taxon>Mytilus</taxon>
    </lineage>
</organism>
<evidence type="ECO:0000313" key="1">
    <source>
        <dbReference type="EMBL" id="CAG2190324.1"/>
    </source>
</evidence>